<accession>A0A3B1CPA7</accession>
<keyword evidence="1" id="KW-0812">Transmembrane</keyword>
<dbReference type="InterPro" id="IPR004714">
    <property type="entry name" value="Cyt_oxidase_maturation_cbb3"/>
</dbReference>
<gene>
    <name evidence="2" type="ORF">MNBD_NITROSPINAE01-608</name>
</gene>
<organism evidence="2">
    <name type="scientific">hydrothermal vent metagenome</name>
    <dbReference type="NCBI Taxonomy" id="652676"/>
    <lineage>
        <taxon>unclassified sequences</taxon>
        <taxon>metagenomes</taxon>
        <taxon>ecological metagenomes</taxon>
    </lineage>
</organism>
<sequence length="59" mass="6653">MDVIYGILPLMIVVGFAMVMVLVWAIKSGQFEDMEGPATRIIMDDDDPMLPKPNKKKKD</sequence>
<feature type="transmembrane region" description="Helical" evidence="1">
    <location>
        <begin position="6"/>
        <end position="26"/>
    </location>
</feature>
<name>A0A3B1CPA7_9ZZZZ</name>
<evidence type="ECO:0000313" key="2">
    <source>
        <dbReference type="EMBL" id="VAX24530.1"/>
    </source>
</evidence>
<evidence type="ECO:0000256" key="1">
    <source>
        <dbReference type="SAM" id="Phobius"/>
    </source>
</evidence>
<dbReference type="Pfam" id="PF03597">
    <property type="entry name" value="FixS"/>
    <property type="match status" value="1"/>
</dbReference>
<keyword evidence="1" id="KW-1133">Transmembrane helix</keyword>
<proteinExistence type="predicted"/>
<dbReference type="PANTHER" id="PTHR41532:SF1">
    <property type="entry name" value="FIXS PROTEIN"/>
    <property type="match status" value="1"/>
</dbReference>
<protein>
    <recommendedName>
        <fullName evidence="3">Type cbb3 cytochrome oxidase biogenesis protein CcoS, involved in heme b insertion</fullName>
    </recommendedName>
</protein>
<evidence type="ECO:0008006" key="3">
    <source>
        <dbReference type="Google" id="ProtNLM"/>
    </source>
</evidence>
<reference evidence="2" key="1">
    <citation type="submission" date="2018-06" db="EMBL/GenBank/DDBJ databases">
        <authorList>
            <person name="Zhirakovskaya E."/>
        </authorList>
    </citation>
    <scope>NUCLEOTIDE SEQUENCE</scope>
</reference>
<keyword evidence="1" id="KW-0472">Membrane</keyword>
<dbReference type="NCBIfam" id="TIGR00847">
    <property type="entry name" value="ccoS"/>
    <property type="match status" value="1"/>
</dbReference>
<dbReference type="PANTHER" id="PTHR41532">
    <property type="entry name" value="FIXS PROTEIN"/>
    <property type="match status" value="1"/>
</dbReference>
<dbReference type="AlphaFoldDB" id="A0A3B1CPA7"/>
<dbReference type="EMBL" id="UOGC01000166">
    <property type="protein sequence ID" value="VAX24530.1"/>
    <property type="molecule type" value="Genomic_DNA"/>
</dbReference>